<comment type="caution">
    <text evidence="1">The sequence shown here is derived from an EMBL/GenBank/DDBJ whole genome shotgun (WGS) entry which is preliminary data.</text>
</comment>
<accession>A0AAX6HBQ5</accession>
<evidence type="ECO:0000313" key="2">
    <source>
        <dbReference type="Proteomes" id="UP001140949"/>
    </source>
</evidence>
<dbReference type="EMBL" id="JANAVB010011199">
    <property type="protein sequence ID" value="KAJ6837825.1"/>
    <property type="molecule type" value="Genomic_DNA"/>
</dbReference>
<protein>
    <submittedName>
        <fullName evidence="1">Uncharacterized protein</fullName>
    </submittedName>
</protein>
<gene>
    <name evidence="1" type="ORF">M6B38_323115</name>
</gene>
<keyword evidence="2" id="KW-1185">Reference proteome</keyword>
<reference evidence="1" key="1">
    <citation type="journal article" date="2023" name="GigaByte">
        <title>Genome assembly of the bearded iris, Iris pallida Lam.</title>
        <authorList>
            <person name="Bruccoleri R.E."/>
            <person name="Oakeley E.J."/>
            <person name="Faust A.M.E."/>
            <person name="Altorfer M."/>
            <person name="Dessus-Babus S."/>
            <person name="Burckhardt D."/>
            <person name="Oertli M."/>
            <person name="Naumann U."/>
            <person name="Petersen F."/>
            <person name="Wong J."/>
        </authorList>
    </citation>
    <scope>NUCLEOTIDE SEQUENCE</scope>
    <source>
        <strain evidence="1">GSM-AAB239-AS_SAM_17_03QT</strain>
    </source>
</reference>
<sequence length="247" mass="26277">MEVSTCGGWRLRRGAPPPMALGLCRGWIRCHRRTTPPWEIGIRGGLRPERPNSGWRPRRAAVVGGGLRPPWTSASAEGGSGVSRLSGVIGMLGGSAHKRGSVIPAEVGRLMASSTELGKATGAGGRLSGVVSYSTAVMGHSATGPTGGSSRVSYRPAIDVDGRKVVIFSTTDMEALTAPCGLDLIGKFARRRLPIEAIKKDFASRGFRGLIEVKAIDDRHVLIRPNDESDFLRLDPRTVGSLDGSRW</sequence>
<dbReference type="Proteomes" id="UP001140949">
    <property type="component" value="Unassembled WGS sequence"/>
</dbReference>
<organism evidence="1 2">
    <name type="scientific">Iris pallida</name>
    <name type="common">Sweet iris</name>
    <dbReference type="NCBI Taxonomy" id="29817"/>
    <lineage>
        <taxon>Eukaryota</taxon>
        <taxon>Viridiplantae</taxon>
        <taxon>Streptophyta</taxon>
        <taxon>Embryophyta</taxon>
        <taxon>Tracheophyta</taxon>
        <taxon>Spermatophyta</taxon>
        <taxon>Magnoliopsida</taxon>
        <taxon>Liliopsida</taxon>
        <taxon>Asparagales</taxon>
        <taxon>Iridaceae</taxon>
        <taxon>Iridoideae</taxon>
        <taxon>Irideae</taxon>
        <taxon>Iris</taxon>
    </lineage>
</organism>
<evidence type="ECO:0000313" key="1">
    <source>
        <dbReference type="EMBL" id="KAJ6837825.1"/>
    </source>
</evidence>
<reference evidence="1" key="2">
    <citation type="submission" date="2023-04" db="EMBL/GenBank/DDBJ databases">
        <authorList>
            <person name="Bruccoleri R.E."/>
            <person name="Oakeley E.J."/>
            <person name="Faust A.-M."/>
            <person name="Dessus-Babus S."/>
            <person name="Altorfer M."/>
            <person name="Burckhardt D."/>
            <person name="Oertli M."/>
            <person name="Naumann U."/>
            <person name="Petersen F."/>
            <person name="Wong J."/>
        </authorList>
    </citation>
    <scope>NUCLEOTIDE SEQUENCE</scope>
    <source>
        <strain evidence="1">GSM-AAB239-AS_SAM_17_03QT</strain>
        <tissue evidence="1">Leaf</tissue>
    </source>
</reference>
<proteinExistence type="predicted"/>
<name>A0AAX6HBQ5_IRIPA</name>
<dbReference type="AlphaFoldDB" id="A0AAX6HBQ5"/>